<protein>
    <submittedName>
        <fullName evidence="1">Uncharacterized protein</fullName>
    </submittedName>
</protein>
<accession>A0A0E9PQ67</accession>
<evidence type="ECO:0000313" key="1">
    <source>
        <dbReference type="EMBL" id="JAH06669.1"/>
    </source>
</evidence>
<reference evidence="1" key="2">
    <citation type="journal article" date="2015" name="Fish Shellfish Immunol.">
        <title>Early steps in the European eel (Anguilla anguilla)-Vibrio vulnificus interaction in the gills: Role of the RtxA13 toxin.</title>
        <authorList>
            <person name="Callol A."/>
            <person name="Pajuelo D."/>
            <person name="Ebbesson L."/>
            <person name="Teles M."/>
            <person name="MacKenzie S."/>
            <person name="Amaro C."/>
        </authorList>
    </citation>
    <scope>NUCLEOTIDE SEQUENCE</scope>
</reference>
<reference evidence="1" key="1">
    <citation type="submission" date="2014-11" db="EMBL/GenBank/DDBJ databases">
        <authorList>
            <person name="Amaro Gonzalez C."/>
        </authorList>
    </citation>
    <scope>NUCLEOTIDE SEQUENCE</scope>
</reference>
<proteinExistence type="predicted"/>
<organism evidence="1">
    <name type="scientific">Anguilla anguilla</name>
    <name type="common">European freshwater eel</name>
    <name type="synonym">Muraena anguilla</name>
    <dbReference type="NCBI Taxonomy" id="7936"/>
    <lineage>
        <taxon>Eukaryota</taxon>
        <taxon>Metazoa</taxon>
        <taxon>Chordata</taxon>
        <taxon>Craniata</taxon>
        <taxon>Vertebrata</taxon>
        <taxon>Euteleostomi</taxon>
        <taxon>Actinopterygii</taxon>
        <taxon>Neopterygii</taxon>
        <taxon>Teleostei</taxon>
        <taxon>Anguilliformes</taxon>
        <taxon>Anguillidae</taxon>
        <taxon>Anguilla</taxon>
    </lineage>
</organism>
<dbReference type="AlphaFoldDB" id="A0A0E9PQ67"/>
<sequence length="19" mass="2443">MKRYTFHVLVMSRRPQQKH</sequence>
<name>A0A0E9PQ67_ANGAN</name>
<dbReference type="EMBL" id="GBXM01101908">
    <property type="protein sequence ID" value="JAH06669.1"/>
    <property type="molecule type" value="Transcribed_RNA"/>
</dbReference>